<dbReference type="Pfam" id="PF00307">
    <property type="entry name" value="CH"/>
    <property type="match status" value="2"/>
</dbReference>
<dbReference type="OMA" id="WIKWIYE"/>
<evidence type="ECO:0000259" key="6">
    <source>
        <dbReference type="PROSITE" id="PS50021"/>
    </source>
</evidence>
<dbReference type="GeneID" id="68116982"/>
<dbReference type="PANTHER" id="PTHR19961:SF18">
    <property type="entry name" value="FI19014P1"/>
    <property type="match status" value="1"/>
</dbReference>
<proteinExistence type="predicted"/>
<feature type="region of interest" description="Disordered" evidence="4">
    <location>
        <begin position="1"/>
        <end position="32"/>
    </location>
</feature>
<evidence type="ECO:0000256" key="4">
    <source>
        <dbReference type="SAM" id="MobiDB-lite"/>
    </source>
</evidence>
<evidence type="ECO:0000256" key="1">
    <source>
        <dbReference type="ARBA" id="ARBA00022737"/>
    </source>
</evidence>
<dbReference type="InterPro" id="IPR001849">
    <property type="entry name" value="PH_domain"/>
</dbReference>
<evidence type="ECO:0008006" key="9">
    <source>
        <dbReference type="Google" id="ProtNLM"/>
    </source>
</evidence>
<dbReference type="SMART" id="SM00033">
    <property type="entry name" value="CH"/>
    <property type="match status" value="2"/>
</dbReference>
<dbReference type="SMART" id="SM00233">
    <property type="entry name" value="PH"/>
    <property type="match status" value="1"/>
</dbReference>
<dbReference type="GO" id="GO:0051639">
    <property type="term" value="P:actin filament network formation"/>
    <property type="evidence" value="ECO:0007669"/>
    <property type="project" value="TreeGrafter"/>
</dbReference>
<dbReference type="PROSITE" id="PS50021">
    <property type="entry name" value="CH"/>
    <property type="match status" value="2"/>
</dbReference>
<feature type="region of interest" description="Disordered" evidence="4">
    <location>
        <begin position="314"/>
        <end position="342"/>
    </location>
</feature>
<dbReference type="SUPFAM" id="SSF50729">
    <property type="entry name" value="PH domain-like"/>
    <property type="match status" value="1"/>
</dbReference>
<name>A0A6A5BB62_NAEFO</name>
<dbReference type="InterPro" id="IPR001715">
    <property type="entry name" value="CH_dom"/>
</dbReference>
<protein>
    <recommendedName>
        <fullName evidence="9">PH domain-containing protein</fullName>
    </recommendedName>
</protein>
<feature type="compositionally biased region" description="Polar residues" evidence="4">
    <location>
        <begin position="83"/>
        <end position="98"/>
    </location>
</feature>
<dbReference type="CDD" id="cd21218">
    <property type="entry name" value="CH_PLS_FIM_rpt2"/>
    <property type="match status" value="1"/>
</dbReference>
<evidence type="ECO:0000256" key="2">
    <source>
        <dbReference type="ARBA" id="ARBA00023203"/>
    </source>
</evidence>
<feature type="compositionally biased region" description="Polar residues" evidence="4">
    <location>
        <begin position="23"/>
        <end position="32"/>
    </location>
</feature>
<dbReference type="Proteomes" id="UP000444721">
    <property type="component" value="Unassembled WGS sequence"/>
</dbReference>
<dbReference type="SUPFAM" id="SSF47576">
    <property type="entry name" value="Calponin-homology domain, CH-domain"/>
    <property type="match status" value="1"/>
</dbReference>
<keyword evidence="8" id="KW-1185">Reference proteome</keyword>
<evidence type="ECO:0000259" key="5">
    <source>
        <dbReference type="PROSITE" id="PS50003"/>
    </source>
</evidence>
<dbReference type="AlphaFoldDB" id="A0A6A5BB62"/>
<dbReference type="InterPro" id="IPR039959">
    <property type="entry name" value="Fimbrin/Plastin"/>
</dbReference>
<dbReference type="GO" id="GO:0005737">
    <property type="term" value="C:cytoplasm"/>
    <property type="evidence" value="ECO:0007669"/>
    <property type="project" value="TreeGrafter"/>
</dbReference>
<accession>A0A6A5BB62</accession>
<keyword evidence="1" id="KW-0677">Repeat</keyword>
<dbReference type="RefSeq" id="XP_044556786.1">
    <property type="nucleotide sequence ID" value="XM_044713760.1"/>
</dbReference>
<dbReference type="InterPro" id="IPR036872">
    <property type="entry name" value="CH_dom_sf"/>
</dbReference>
<evidence type="ECO:0000313" key="8">
    <source>
        <dbReference type="Proteomes" id="UP000444721"/>
    </source>
</evidence>
<evidence type="ECO:0000313" key="7">
    <source>
        <dbReference type="EMBL" id="KAF0972071.1"/>
    </source>
</evidence>
<dbReference type="GO" id="GO:0005884">
    <property type="term" value="C:actin filament"/>
    <property type="evidence" value="ECO:0007669"/>
    <property type="project" value="TreeGrafter"/>
</dbReference>
<feature type="region of interest" description="Disordered" evidence="4">
    <location>
        <begin position="83"/>
        <end position="104"/>
    </location>
</feature>
<keyword evidence="2" id="KW-0009">Actin-binding</keyword>
<feature type="domain" description="Calponin-homology (CH)" evidence="6">
    <location>
        <begin position="260"/>
        <end position="401"/>
    </location>
</feature>
<dbReference type="PANTHER" id="PTHR19961">
    <property type="entry name" value="FIMBRIN/PLASTIN"/>
    <property type="match status" value="1"/>
</dbReference>
<organism evidence="7 8">
    <name type="scientific">Naegleria fowleri</name>
    <name type="common">Brain eating amoeba</name>
    <dbReference type="NCBI Taxonomy" id="5763"/>
    <lineage>
        <taxon>Eukaryota</taxon>
        <taxon>Discoba</taxon>
        <taxon>Heterolobosea</taxon>
        <taxon>Tetramitia</taxon>
        <taxon>Eutetramitia</taxon>
        <taxon>Vahlkampfiidae</taxon>
        <taxon>Naegleria</taxon>
    </lineage>
</organism>
<dbReference type="OrthoDB" id="431378at2759"/>
<comment type="caution">
    <text evidence="7">The sequence shown here is derived from an EMBL/GenBank/DDBJ whole genome shotgun (WGS) entry which is preliminary data.</text>
</comment>
<dbReference type="Gene3D" id="1.10.418.10">
    <property type="entry name" value="Calponin-like domain"/>
    <property type="match status" value="2"/>
</dbReference>
<dbReference type="VEuPathDB" id="AmoebaDB:FDP41_009767"/>
<feature type="compositionally biased region" description="Low complexity" evidence="4">
    <location>
        <begin position="1"/>
        <end position="13"/>
    </location>
</feature>
<gene>
    <name evidence="7" type="ORF">FDP41_009767</name>
</gene>
<dbReference type="VEuPathDB" id="AmoebaDB:NfTy_087950"/>
<dbReference type="GO" id="GO:0032432">
    <property type="term" value="C:actin filament bundle"/>
    <property type="evidence" value="ECO:0007669"/>
    <property type="project" value="TreeGrafter"/>
</dbReference>
<dbReference type="PROSITE" id="PS50003">
    <property type="entry name" value="PH_DOMAIN"/>
    <property type="match status" value="1"/>
</dbReference>
<dbReference type="EMBL" id="VFQX01000072">
    <property type="protein sequence ID" value="KAF0972071.1"/>
    <property type="molecule type" value="Genomic_DNA"/>
</dbReference>
<feature type="domain" description="Calponin-homology (CH)" evidence="6">
    <location>
        <begin position="106"/>
        <end position="232"/>
    </location>
</feature>
<sequence>MSTSTPPLSPSLLINGGRPRQSVIKSKTAHGSTMTITRSEKRCFIRYVNTVMNNAIQKAIEEKSKMQENGSWNVIMNALSQHSSSSEGGETVNSSTGELISPRGSNRRQRNVLLHLGDLAVIDYWKPMEVVGIEELESNVELFERLQDGVVFCHLLDKIQSGLVDWTKINKRNILSPQEEISKFQKVENQNLVLEVAPSVGCQLVGIGASELADGSQQPLLALLWQLIRQDVTKRLNVMHSLRLIALKEESESVVDFMKLPPQQLLLRFVNYNLKATKTKKVVANFSEDWKDGEAFCYLIKNIVDINNRFSPSKVSKNGSDSGDEDSDTSSTSSQSKEFTEEHIQEILSIESHEERAKRIIQTINDLGLNPNHVHIEGEDIATGVNTLVMTLVGSMFNSTNLNGLQSELTEDPEKMTQLRRDILDNFLEMMKDDMPEIKKPEMKVFLELVKKLSDVNIKEIEEKIVEKRVQEYKMEVRKLKKQHYILFNQSEQYKRRIEELEKTVAEQRVTIKGLENKNAQQANQIKELEDELQKANNSRKEDLRKLGGEDFLDDSEEITAEEIRKKTSQKIEELVKRVKILKEALIQTRKDLNYGMTLSGVDAETKLAEFRFGSPLTCERLTSEFKPTLTGYIEKKGRLKKNWKKRFFVLLQNYLFYFAKENGKLKGFLRIEECEIEREEEVGSKGLCVFHVKTMGRLLSLRLENTEDREDWIKWIYENSRVLHE</sequence>
<feature type="coiled-coil region" evidence="3">
    <location>
        <begin position="463"/>
        <end position="592"/>
    </location>
</feature>
<dbReference type="InterPro" id="IPR011993">
    <property type="entry name" value="PH-like_dom_sf"/>
</dbReference>
<reference evidence="7 8" key="1">
    <citation type="journal article" date="2019" name="Sci. Rep.">
        <title>Nanopore sequencing improves the draft genome of the human pathogenic amoeba Naegleria fowleri.</title>
        <authorList>
            <person name="Liechti N."/>
            <person name="Schurch N."/>
            <person name="Bruggmann R."/>
            <person name="Wittwer M."/>
        </authorList>
    </citation>
    <scope>NUCLEOTIDE SEQUENCE [LARGE SCALE GENOMIC DNA]</scope>
    <source>
        <strain evidence="7 8">ATCC 30894</strain>
    </source>
</reference>
<feature type="domain" description="PH" evidence="5">
    <location>
        <begin position="627"/>
        <end position="722"/>
    </location>
</feature>
<dbReference type="Pfam" id="PF00169">
    <property type="entry name" value="PH"/>
    <property type="match status" value="1"/>
</dbReference>
<evidence type="ECO:0000256" key="3">
    <source>
        <dbReference type="SAM" id="Coils"/>
    </source>
</evidence>
<dbReference type="Gene3D" id="2.30.29.30">
    <property type="entry name" value="Pleckstrin-homology domain (PH domain)/Phosphotyrosine-binding domain (PTB)"/>
    <property type="match status" value="1"/>
</dbReference>
<dbReference type="GO" id="GO:0051015">
    <property type="term" value="F:actin filament binding"/>
    <property type="evidence" value="ECO:0007669"/>
    <property type="project" value="InterPro"/>
</dbReference>
<dbReference type="GO" id="GO:0051017">
    <property type="term" value="P:actin filament bundle assembly"/>
    <property type="evidence" value="ECO:0007669"/>
    <property type="project" value="InterPro"/>
</dbReference>
<keyword evidence="3" id="KW-0175">Coiled coil</keyword>
<dbReference type="VEuPathDB" id="AmoebaDB:NF0004770"/>